<evidence type="ECO:0000313" key="1">
    <source>
        <dbReference type="EMBL" id="UFP94599.1"/>
    </source>
</evidence>
<dbReference type="RefSeq" id="WP_230841647.1">
    <property type="nucleotide sequence ID" value="NZ_CP063845.1"/>
</dbReference>
<dbReference type="EMBL" id="CP063845">
    <property type="protein sequence ID" value="UFP94599.1"/>
    <property type="molecule type" value="Genomic_DNA"/>
</dbReference>
<proteinExistence type="predicted"/>
<accession>A0ABY3PLX2</accession>
<gene>
    <name evidence="1" type="ORF">ISF26_23180</name>
</gene>
<organism evidence="1 2">
    <name type="scientific">Gloeobacter morelensis MG652769</name>
    <dbReference type="NCBI Taxonomy" id="2781736"/>
    <lineage>
        <taxon>Bacteria</taxon>
        <taxon>Bacillati</taxon>
        <taxon>Cyanobacteriota</taxon>
        <taxon>Cyanophyceae</taxon>
        <taxon>Gloeobacterales</taxon>
        <taxon>Gloeobacteraceae</taxon>
        <taxon>Gloeobacter</taxon>
        <taxon>Gloeobacter morelensis</taxon>
    </lineage>
</organism>
<reference evidence="1 2" key="1">
    <citation type="journal article" date="2021" name="Genome Biol. Evol.">
        <title>Complete Genome Sequencing of a Novel Gloeobacter Species from a Waterfall Cave in Mexico.</title>
        <authorList>
            <person name="Saw J.H."/>
            <person name="Cardona T."/>
            <person name="Montejano G."/>
        </authorList>
    </citation>
    <scope>NUCLEOTIDE SEQUENCE [LARGE SCALE GENOMIC DNA]</scope>
    <source>
        <strain evidence="1">MG652769</strain>
    </source>
</reference>
<name>A0ABY3PLX2_9CYAN</name>
<evidence type="ECO:0000313" key="2">
    <source>
        <dbReference type="Proteomes" id="UP001054846"/>
    </source>
</evidence>
<sequence>MDTIESDERKVVSKLIDFEAYLYKIEVEREVKKLTQEEIQKFVTFRLSVTNRVALLKNAVLRKIADEFRQIIPELKHGIANLQSQLDSVEEIVQTLKGVSQFLEILDKFVALVI</sequence>
<protein>
    <submittedName>
        <fullName evidence="1">Uncharacterized protein</fullName>
    </submittedName>
</protein>
<dbReference type="Proteomes" id="UP001054846">
    <property type="component" value="Chromosome"/>
</dbReference>
<keyword evidence="2" id="KW-1185">Reference proteome</keyword>